<comment type="subunit">
    <text evidence="9">Component of the Mediator complex.</text>
</comment>
<dbReference type="InterPro" id="IPR055122">
    <property type="entry name" value="Med14_N"/>
</dbReference>
<comment type="caution">
    <text evidence="12">The sequence shown here is derived from an EMBL/GenBank/DDBJ whole genome shotgun (WGS) entry which is preliminary data.</text>
</comment>
<keyword evidence="4 9" id="KW-0805">Transcription regulation</keyword>
<name>A0ABR3JK69_9AGAR</name>
<feature type="domain" description="Mediator complex subunit MED14 N-terminal" evidence="11">
    <location>
        <begin position="47"/>
        <end position="234"/>
    </location>
</feature>
<evidence type="ECO:0000313" key="12">
    <source>
        <dbReference type="EMBL" id="KAL0956179.1"/>
    </source>
</evidence>
<keyword evidence="5 9" id="KW-0010">Activator</keyword>
<dbReference type="EMBL" id="JASNQZ010000006">
    <property type="protein sequence ID" value="KAL0956179.1"/>
    <property type="molecule type" value="Genomic_DNA"/>
</dbReference>
<comment type="function">
    <text evidence="9">Component of the Mediator complex, a coactivator involved in the regulated transcription of nearly all RNA polymerase II-dependent genes. Mediator functions as a bridge to convey information from gene-specific regulatory proteins to the basal RNA polymerase II transcription machinery. Mediator is recruited to promoters by direct interactions with regulatory proteins and serves as a scaffold for the assembly of a functional preinitiation complex with RNA polymerase II and the general transcription factors.</text>
</comment>
<keyword evidence="13" id="KW-1185">Reference proteome</keyword>
<evidence type="ECO:0000259" key="11">
    <source>
        <dbReference type="Pfam" id="PF08638"/>
    </source>
</evidence>
<evidence type="ECO:0000256" key="6">
    <source>
        <dbReference type="ARBA" id="ARBA00023163"/>
    </source>
</evidence>
<comment type="subcellular location">
    <subcellularLocation>
        <location evidence="1 9">Nucleus</location>
    </subcellularLocation>
</comment>
<evidence type="ECO:0000256" key="3">
    <source>
        <dbReference type="ARBA" id="ARBA00019619"/>
    </source>
</evidence>
<feature type="compositionally biased region" description="Polar residues" evidence="10">
    <location>
        <begin position="13"/>
        <end position="23"/>
    </location>
</feature>
<keyword evidence="6 9" id="KW-0804">Transcription</keyword>
<dbReference type="Pfam" id="PF08638">
    <property type="entry name" value="Med14"/>
    <property type="match status" value="1"/>
</dbReference>
<evidence type="ECO:0000256" key="5">
    <source>
        <dbReference type="ARBA" id="ARBA00023159"/>
    </source>
</evidence>
<proteinExistence type="inferred from homology"/>
<protein>
    <recommendedName>
        <fullName evidence="3 9">Mediator of RNA polymerase II transcription subunit 14</fullName>
    </recommendedName>
    <alternativeName>
        <fullName evidence="8 9">Mediator complex subunit 14</fullName>
    </alternativeName>
</protein>
<feature type="region of interest" description="Disordered" evidence="10">
    <location>
        <begin position="1"/>
        <end position="27"/>
    </location>
</feature>
<keyword evidence="7 9" id="KW-0539">Nucleus</keyword>
<evidence type="ECO:0000256" key="2">
    <source>
        <dbReference type="ARBA" id="ARBA00007813"/>
    </source>
</evidence>
<sequence length="1176" mass="130320">MLTVDVPGDSGPVENNNGNSTHENGIHDASLEEPEPQLPFVHTDEQIYIGDLISRVMQTIYAELSEMAETLPDKSDAARKRTIADWVVRTKKQVVKLYATVKWARDAEVVQKAMNVIGFILNQNEQFLDIGNRMHKIEALLATIRLRNHDLLTALDVLTSGTYKRLPTTFKKAFDIPTPLSDDDIRQTLSRVEDAMRLRLRMSEIVPVEMSHQFVAGGRAWFTAPKLFKVSVCLHLHEKTGGWFFNHVEFLFNVGGDQSGMEEFPRRPIGAFQHHISEEVTSFLSKYIPHIDPPPGAPPRPELPPNFIDAPLVRLFNFFQFMSLSYQLEVLWYQAERMRSLDWAETLHVSMSNFRKTLTATYWIRPPAPTPPGQQRPRFIFGGTLTIAIVEATSPIQAGGGPLRTPKQRILAELQRKAKIPPGKQPSDEVAGMRISVRWEPSPGALDVNLPHDHVVSSNKELTVDPDDLDFESLLRKAIRFHVYGIFKTYQYWLQNGPNVKSVFSSPGVVTLVNEPNMQALRVHLCASEEIMITIDARSGRLSLRDTGDLSASGSALRLKSFSERLNENPKILVEALVRLRSLAITDMAEQKAKYLGLQIYRQRNFPKGEVAAKLGQAARGFLYIQLASFPDHYLVLVITDEGFRYALITSSHIPGFMHQTPTLAMQDVGWLDVPKILAKHSNELGAAVETEALLAGNIMGASAREANEPEVMRAPGVGFNLETWVLRELYSYCCARVAYVNVEAQLKRRDIPFTCVNSNGGDPLPQEIASIQSSLAQSVPSLCVQSKHILSGAPAAEAAMPNIRVIPLNWWSAKSAQVVTCVKLKYVQQPMGKTAATTGAVIRPSKRIIYDPKEAVVSFVSENVNTCVDEFLEEWARVSKMVVIAREVAQMAKTKKWNGVHLISFDLQTVEFAYAEDYAVSITCTDQLSATGGKFDLRFSRSPPRDDDLSYNPHDDAEPFFRDILQHGQGKLALSIHRLVALLRDTLPIVVALDEIRCASGADRIAGVDTFAKAPGWYRLLYGDLRHALDFRLMTGKRVVILDASHSLYQESKSDASTSVTMLMPGQKPDLSVKPPSAVAVSFGPHIADAKELCLQPIPHIQDAVMDAVREVRASRGGAAGRIAPIDVGVVCDATAVRAFGRALHEQVLKRLEAATIAVVPAPPVADPSIAPLPA</sequence>
<dbReference type="PANTHER" id="PTHR12809:SF2">
    <property type="entry name" value="MEDIATOR OF RNA POLYMERASE II TRANSCRIPTION SUBUNIT 14"/>
    <property type="match status" value="1"/>
</dbReference>
<dbReference type="PANTHER" id="PTHR12809">
    <property type="entry name" value="MEDIATOR COMPLEX SUBUNIT"/>
    <property type="match status" value="1"/>
</dbReference>
<gene>
    <name evidence="12" type="ORF">HGRIS_002339</name>
</gene>
<dbReference type="InterPro" id="IPR013947">
    <property type="entry name" value="Mediator_Med14"/>
</dbReference>
<accession>A0ABR3JK69</accession>
<evidence type="ECO:0000256" key="4">
    <source>
        <dbReference type="ARBA" id="ARBA00023015"/>
    </source>
</evidence>
<dbReference type="Proteomes" id="UP001556367">
    <property type="component" value="Unassembled WGS sequence"/>
</dbReference>
<evidence type="ECO:0000256" key="1">
    <source>
        <dbReference type="ARBA" id="ARBA00004123"/>
    </source>
</evidence>
<comment type="similarity">
    <text evidence="2 9">Belongs to the Mediator complex subunit 14 family.</text>
</comment>
<evidence type="ECO:0000313" key="13">
    <source>
        <dbReference type="Proteomes" id="UP001556367"/>
    </source>
</evidence>
<reference evidence="13" key="1">
    <citation type="submission" date="2024-06" db="EMBL/GenBank/DDBJ databases">
        <title>Multi-omics analyses provide insights into the biosynthesis of the anticancer antibiotic pleurotin in Hohenbuehelia grisea.</title>
        <authorList>
            <person name="Weaver J.A."/>
            <person name="Alberti F."/>
        </authorList>
    </citation>
    <scope>NUCLEOTIDE SEQUENCE [LARGE SCALE GENOMIC DNA]</scope>
    <source>
        <strain evidence="13">T-177</strain>
    </source>
</reference>
<evidence type="ECO:0000256" key="9">
    <source>
        <dbReference type="RuleBase" id="RU365082"/>
    </source>
</evidence>
<evidence type="ECO:0000256" key="7">
    <source>
        <dbReference type="ARBA" id="ARBA00023242"/>
    </source>
</evidence>
<evidence type="ECO:0000256" key="8">
    <source>
        <dbReference type="ARBA" id="ARBA00032007"/>
    </source>
</evidence>
<organism evidence="12 13">
    <name type="scientific">Hohenbuehelia grisea</name>
    <dbReference type="NCBI Taxonomy" id="104357"/>
    <lineage>
        <taxon>Eukaryota</taxon>
        <taxon>Fungi</taxon>
        <taxon>Dikarya</taxon>
        <taxon>Basidiomycota</taxon>
        <taxon>Agaricomycotina</taxon>
        <taxon>Agaricomycetes</taxon>
        <taxon>Agaricomycetidae</taxon>
        <taxon>Agaricales</taxon>
        <taxon>Pleurotineae</taxon>
        <taxon>Pleurotaceae</taxon>
        <taxon>Hohenbuehelia</taxon>
    </lineage>
</organism>
<evidence type="ECO:0000256" key="10">
    <source>
        <dbReference type="SAM" id="MobiDB-lite"/>
    </source>
</evidence>